<reference evidence="2" key="1">
    <citation type="submission" date="2013-08" db="EMBL/GenBank/DDBJ databases">
        <authorList>
            <person name="Mendez C."/>
            <person name="Richter M."/>
            <person name="Ferrer M."/>
            <person name="Sanchez J."/>
        </authorList>
    </citation>
    <scope>NUCLEOTIDE SEQUENCE</scope>
</reference>
<dbReference type="AlphaFoldDB" id="T0ZY06"/>
<gene>
    <name evidence="2" type="ORF">B2A_06331</name>
</gene>
<accession>T0ZY06</accession>
<comment type="caution">
    <text evidence="2">The sequence shown here is derived from an EMBL/GenBank/DDBJ whole genome shotgun (WGS) entry which is preliminary data.</text>
</comment>
<proteinExistence type="predicted"/>
<dbReference type="GO" id="GO:0016887">
    <property type="term" value="F:ATP hydrolysis activity"/>
    <property type="evidence" value="ECO:0007669"/>
    <property type="project" value="InterPro"/>
</dbReference>
<evidence type="ECO:0000313" key="2">
    <source>
        <dbReference type="EMBL" id="EQD53096.1"/>
    </source>
</evidence>
<dbReference type="Gene3D" id="3.40.50.300">
    <property type="entry name" value="P-loop containing nucleotide triphosphate hydrolases"/>
    <property type="match status" value="1"/>
</dbReference>
<dbReference type="EMBL" id="AUZZ01004469">
    <property type="protein sequence ID" value="EQD53096.1"/>
    <property type="molecule type" value="Genomic_DNA"/>
</dbReference>
<dbReference type="InterPro" id="IPR027417">
    <property type="entry name" value="P-loop_NTPase"/>
</dbReference>
<reference evidence="2" key="2">
    <citation type="journal article" date="2014" name="ISME J.">
        <title>Microbial stratification in low pH oxic and suboxic macroscopic growths along an acid mine drainage.</title>
        <authorList>
            <person name="Mendez-Garcia C."/>
            <person name="Mesa V."/>
            <person name="Sprenger R.R."/>
            <person name="Richter M."/>
            <person name="Diez M.S."/>
            <person name="Solano J."/>
            <person name="Bargiela R."/>
            <person name="Golyshina O.V."/>
            <person name="Manteca A."/>
            <person name="Ramos J.L."/>
            <person name="Gallego J.R."/>
            <person name="Llorente I."/>
            <person name="Martins Dos Santos V.A."/>
            <person name="Jensen O.N."/>
            <person name="Pelaez A.I."/>
            <person name="Sanchez J."/>
            <person name="Ferrer M."/>
        </authorList>
    </citation>
    <scope>NUCLEOTIDE SEQUENCE</scope>
</reference>
<name>T0ZY06_9ZZZZ</name>
<feature type="domain" description="ORC1/DEAH AAA+ ATPase" evidence="1">
    <location>
        <begin position="115"/>
        <end position="261"/>
    </location>
</feature>
<dbReference type="SUPFAM" id="SSF52540">
    <property type="entry name" value="P-loop containing nucleoside triphosphate hydrolases"/>
    <property type="match status" value="1"/>
</dbReference>
<sequence length="307" mass="34196">PTLAEYTANPFIARLPALQDQKSLYRALLQAPLFDSKERDYPAHLRKHCIVRLANGFLPQPRQLDLADRFGLLLRQGYLGRDPSTTAYLHHLHNGLDRIQAGDLDAPVSHAVQNTASSFALLGCPGVGKTRGMNRVLAQYPQTILHETPFSLVQLVWLRLEAPALGSLKQLCIDFFDAIDRLIGSDYVKRYATGVTVERMMSHMAHVAQLHALGVLIIDEIQHLKGVKVGPDALLKFMVKLVNTIGVPVIPIGTLGALEILQASFSQARRASGLGSLHWDRMTPDATWERFLAQLWNYQWTNPATEL</sequence>
<dbReference type="Pfam" id="PF13401">
    <property type="entry name" value="AAA_22"/>
    <property type="match status" value="1"/>
</dbReference>
<feature type="non-terminal residue" evidence="2">
    <location>
        <position position="1"/>
    </location>
</feature>
<protein>
    <submittedName>
        <fullName evidence="2">Transposon Tn7 transposition protein TnsC</fullName>
    </submittedName>
</protein>
<organism evidence="2">
    <name type="scientific">mine drainage metagenome</name>
    <dbReference type="NCBI Taxonomy" id="410659"/>
    <lineage>
        <taxon>unclassified sequences</taxon>
        <taxon>metagenomes</taxon>
        <taxon>ecological metagenomes</taxon>
    </lineage>
</organism>
<evidence type="ECO:0000259" key="1">
    <source>
        <dbReference type="Pfam" id="PF13401"/>
    </source>
</evidence>
<feature type="non-terminal residue" evidence="2">
    <location>
        <position position="307"/>
    </location>
</feature>
<dbReference type="InterPro" id="IPR049945">
    <property type="entry name" value="AAA_22"/>
</dbReference>